<dbReference type="GO" id="GO:0031297">
    <property type="term" value="P:replication fork processing"/>
    <property type="evidence" value="ECO:0007669"/>
    <property type="project" value="TreeGrafter"/>
</dbReference>
<evidence type="ECO:0000313" key="10">
    <source>
        <dbReference type="Proteomes" id="UP000694580"/>
    </source>
</evidence>
<dbReference type="GO" id="GO:0003677">
    <property type="term" value="F:DNA binding"/>
    <property type="evidence" value="ECO:0007669"/>
    <property type="project" value="UniProtKB-KW"/>
</dbReference>
<keyword evidence="10" id="KW-1185">Reference proteome</keyword>
<comment type="similarity">
    <text evidence="2">Belongs to the CENP-X/MHF2 family.</text>
</comment>
<dbReference type="InterPro" id="IPR018552">
    <property type="entry name" value="CENP-X"/>
</dbReference>
<sequence length="81" mass="9195">MANQDSDITFKKETVSKLLTNFFKENKTKTSGDAVTLMTEMLKVFVEEAARRALEQAASEDCSRVEVDHVEKILPQLLLDF</sequence>
<dbReference type="RefSeq" id="XP_028843272.1">
    <property type="nucleotide sequence ID" value="XM_028987439.1"/>
</dbReference>
<dbReference type="GO" id="GO:0051382">
    <property type="term" value="P:kinetochore assembly"/>
    <property type="evidence" value="ECO:0007669"/>
    <property type="project" value="InterPro"/>
</dbReference>
<gene>
    <name evidence="9" type="primary">cenpx</name>
</gene>
<dbReference type="GO" id="GO:0071821">
    <property type="term" value="C:FANCM-MHF complex"/>
    <property type="evidence" value="ECO:0007669"/>
    <property type="project" value="TreeGrafter"/>
</dbReference>
<reference evidence="9" key="3">
    <citation type="submission" date="2025-09" db="UniProtKB">
        <authorList>
            <consortium name="Ensembl"/>
        </authorList>
    </citation>
    <scope>IDENTIFICATION</scope>
</reference>
<evidence type="ECO:0000256" key="7">
    <source>
        <dbReference type="ARBA" id="ARBA00023242"/>
    </source>
</evidence>
<dbReference type="GeneTree" id="ENSGT00390000002725"/>
<dbReference type="GO" id="GO:0046982">
    <property type="term" value="F:protein heterodimerization activity"/>
    <property type="evidence" value="ECO:0007669"/>
    <property type="project" value="InterPro"/>
</dbReference>
<keyword evidence="7" id="KW-0539">Nucleus</keyword>
<dbReference type="GeneID" id="114794710"/>
<dbReference type="SUPFAM" id="SSF47113">
    <property type="entry name" value="Histone-fold"/>
    <property type="match status" value="1"/>
</dbReference>
<reference evidence="9" key="2">
    <citation type="submission" date="2025-08" db="UniProtKB">
        <authorList>
            <consortium name="Ensembl"/>
        </authorList>
    </citation>
    <scope>IDENTIFICATION</scope>
</reference>
<dbReference type="GO" id="GO:0000712">
    <property type="term" value="P:resolution of meiotic recombination intermediates"/>
    <property type="evidence" value="ECO:0007669"/>
    <property type="project" value="TreeGrafter"/>
</dbReference>
<dbReference type="Proteomes" id="UP000694580">
    <property type="component" value="Chromosome 7"/>
</dbReference>
<dbReference type="GO" id="GO:0043240">
    <property type="term" value="C:Fanconi anaemia nuclear complex"/>
    <property type="evidence" value="ECO:0007669"/>
    <property type="project" value="TreeGrafter"/>
</dbReference>
<accession>A0AAY4AQX9</accession>
<dbReference type="Ensembl" id="ENSDCDT00010011758.1">
    <property type="protein sequence ID" value="ENSDCDP00010011237.1"/>
    <property type="gene ID" value="ENSDCDG00010004973.1"/>
</dbReference>
<reference evidence="9 10" key="1">
    <citation type="submission" date="2020-06" db="EMBL/GenBank/DDBJ databases">
        <authorList>
            <consortium name="Wellcome Sanger Institute Data Sharing"/>
        </authorList>
    </citation>
    <scope>NUCLEOTIDE SEQUENCE [LARGE SCALE GENOMIC DNA]</scope>
</reference>
<dbReference type="Gene3D" id="6.10.130.30">
    <property type="match status" value="1"/>
</dbReference>
<evidence type="ECO:0000313" key="9">
    <source>
        <dbReference type="Ensembl" id="ENSDCDP00010011237.1"/>
    </source>
</evidence>
<evidence type="ECO:0000256" key="2">
    <source>
        <dbReference type="ARBA" id="ARBA00009359"/>
    </source>
</evidence>
<evidence type="ECO:0000256" key="5">
    <source>
        <dbReference type="ARBA" id="ARBA00023125"/>
    </source>
</evidence>
<evidence type="ECO:0000256" key="8">
    <source>
        <dbReference type="ARBA" id="ARBA00047146"/>
    </source>
</evidence>
<evidence type="ECO:0000256" key="3">
    <source>
        <dbReference type="ARBA" id="ARBA00016388"/>
    </source>
</evidence>
<organism evidence="9 10">
    <name type="scientific">Denticeps clupeoides</name>
    <name type="common">denticle herring</name>
    <dbReference type="NCBI Taxonomy" id="299321"/>
    <lineage>
        <taxon>Eukaryota</taxon>
        <taxon>Metazoa</taxon>
        <taxon>Chordata</taxon>
        <taxon>Craniata</taxon>
        <taxon>Vertebrata</taxon>
        <taxon>Euteleostomi</taxon>
        <taxon>Actinopterygii</taxon>
        <taxon>Neopterygii</taxon>
        <taxon>Teleostei</taxon>
        <taxon>Clupei</taxon>
        <taxon>Clupeiformes</taxon>
        <taxon>Denticipitoidei</taxon>
        <taxon>Denticipitidae</taxon>
        <taxon>Denticeps</taxon>
    </lineage>
</organism>
<name>A0AAY4AQX9_9TELE</name>
<evidence type="ECO:0000256" key="4">
    <source>
        <dbReference type="ARBA" id="ARBA00022763"/>
    </source>
</evidence>
<evidence type="ECO:0000256" key="6">
    <source>
        <dbReference type="ARBA" id="ARBA00023204"/>
    </source>
</evidence>
<keyword evidence="5" id="KW-0238">DNA-binding</keyword>
<dbReference type="PANTHER" id="PTHR28680:SF1">
    <property type="entry name" value="CENTROMERE PROTEIN X"/>
    <property type="match status" value="1"/>
</dbReference>
<dbReference type="CTD" id="201254"/>
<protein>
    <recommendedName>
        <fullName evidence="3">Centromere protein X</fullName>
    </recommendedName>
</protein>
<evidence type="ECO:0000256" key="1">
    <source>
        <dbReference type="ARBA" id="ARBA00004123"/>
    </source>
</evidence>
<dbReference type="InterPro" id="IPR009072">
    <property type="entry name" value="Histone-fold"/>
</dbReference>
<dbReference type="CDD" id="cd22921">
    <property type="entry name" value="HFD_CENP-X"/>
    <property type="match status" value="1"/>
</dbReference>
<comment type="subunit">
    <text evidence="8">Heterodimer with CENPX, sometimes called MHF; this interaction stabilizes both partners. MHF heterodimers can assemble to form tetrameric structures. MHF also coassemble with CENPT-CENPW heterodimers at centromeres to form the tetrameric CENP-T-W-S-X complex. Forms a discrete complex with FANCM and CENPX, called FANCM-MHF; this interaction, probably mediated by direct binding between CENPS and FANCM, leads to synergistic activation of double-stranded DNA binding and strongly stimulates FANCM-mediated DNA remodeling. Recruited by FANCM to the Fanconi anemia (FA) core complex, which consists of CENPS, CENPX, FANCA, FANCB, FANCC, FANCE, FANCF, FANCG, FANCL, FANCM, FAAP24 and FAAP100. The FA core complex associates with Bloom syndrome (BLM) complex, which consists of at least BLM, DNA topoisomerase 3-alpha (TOP3A), RMI1/BLAP75, RPA1/RPA70 and RPA2/RPA32. The super complex between FA and BLM is called BRAFT.</text>
</comment>
<keyword evidence="4" id="KW-0227">DNA damage</keyword>
<dbReference type="AlphaFoldDB" id="A0AAY4AQX9"/>
<comment type="subcellular location">
    <subcellularLocation>
        <location evidence="1">Nucleus</location>
    </subcellularLocation>
</comment>
<keyword evidence="6" id="KW-0234">DNA repair</keyword>
<dbReference type="PANTHER" id="PTHR28680">
    <property type="entry name" value="CENTROMERE PROTEIN X"/>
    <property type="match status" value="1"/>
</dbReference>
<dbReference type="GO" id="GO:0006281">
    <property type="term" value="P:DNA repair"/>
    <property type="evidence" value="ECO:0007669"/>
    <property type="project" value="UniProtKB-KW"/>
</dbReference>
<dbReference type="Gene3D" id="1.20.5.4980">
    <property type="match status" value="1"/>
</dbReference>
<dbReference type="Pfam" id="PF09415">
    <property type="entry name" value="CENP-X"/>
    <property type="match status" value="1"/>
</dbReference>
<proteinExistence type="inferred from homology"/>